<proteinExistence type="predicted"/>
<gene>
    <name evidence="1" type="ORF">PXEA_LOCUS25357</name>
</gene>
<sequence length="241" mass="27221">MTIECLLSATIRESRGRHISVRQCEENLVTLKCNCLDLARTRLGVQSSIQTNHQEGALHRIPSQFSRSREVQVGVTFVSFAVHFHSKHLVALHFINSVWLSETPKKVIQPASRVTVVRLSFSGLTPTGHSLPDASRLRVGTACEYRQSWQPFRRIVVKEIGSIVILMSCNSGSRMTLFINKTELSTRATSENVLNCQFDAWIAQDQNGRECRAAPRRHCVFYFSHLDVHRSKCISAADAMR</sequence>
<keyword evidence="2" id="KW-1185">Reference proteome</keyword>
<evidence type="ECO:0000313" key="1">
    <source>
        <dbReference type="EMBL" id="VEL31917.1"/>
    </source>
</evidence>
<dbReference type="Proteomes" id="UP000784294">
    <property type="component" value="Unassembled WGS sequence"/>
</dbReference>
<reference evidence="1" key="1">
    <citation type="submission" date="2018-11" db="EMBL/GenBank/DDBJ databases">
        <authorList>
            <consortium name="Pathogen Informatics"/>
        </authorList>
    </citation>
    <scope>NUCLEOTIDE SEQUENCE</scope>
</reference>
<name>A0A448X9W4_9PLAT</name>
<protein>
    <submittedName>
        <fullName evidence="1">Uncharacterized protein</fullName>
    </submittedName>
</protein>
<comment type="caution">
    <text evidence="1">The sequence shown here is derived from an EMBL/GenBank/DDBJ whole genome shotgun (WGS) entry which is preliminary data.</text>
</comment>
<organism evidence="1 2">
    <name type="scientific">Protopolystoma xenopodis</name>
    <dbReference type="NCBI Taxonomy" id="117903"/>
    <lineage>
        <taxon>Eukaryota</taxon>
        <taxon>Metazoa</taxon>
        <taxon>Spiralia</taxon>
        <taxon>Lophotrochozoa</taxon>
        <taxon>Platyhelminthes</taxon>
        <taxon>Monogenea</taxon>
        <taxon>Polyopisthocotylea</taxon>
        <taxon>Polystomatidea</taxon>
        <taxon>Polystomatidae</taxon>
        <taxon>Protopolystoma</taxon>
    </lineage>
</organism>
<evidence type="ECO:0000313" key="2">
    <source>
        <dbReference type="Proteomes" id="UP000784294"/>
    </source>
</evidence>
<accession>A0A448X9W4</accession>
<dbReference type="EMBL" id="CAAALY010128012">
    <property type="protein sequence ID" value="VEL31917.1"/>
    <property type="molecule type" value="Genomic_DNA"/>
</dbReference>
<dbReference type="AlphaFoldDB" id="A0A448X9W4"/>